<keyword evidence="3" id="KW-1185">Reference proteome</keyword>
<dbReference type="Proteomes" id="UP000799118">
    <property type="component" value="Unassembled WGS sequence"/>
</dbReference>
<feature type="chain" id="PRO_5025646932" evidence="1">
    <location>
        <begin position="20"/>
        <end position="262"/>
    </location>
</feature>
<evidence type="ECO:0000313" key="3">
    <source>
        <dbReference type="Proteomes" id="UP000799118"/>
    </source>
</evidence>
<gene>
    <name evidence="2" type="ORF">BT96DRAFT_150585</name>
</gene>
<name>A0A6A4I9D1_9AGAR</name>
<organism evidence="2 3">
    <name type="scientific">Gymnopus androsaceus JB14</name>
    <dbReference type="NCBI Taxonomy" id="1447944"/>
    <lineage>
        <taxon>Eukaryota</taxon>
        <taxon>Fungi</taxon>
        <taxon>Dikarya</taxon>
        <taxon>Basidiomycota</taxon>
        <taxon>Agaricomycotina</taxon>
        <taxon>Agaricomycetes</taxon>
        <taxon>Agaricomycetidae</taxon>
        <taxon>Agaricales</taxon>
        <taxon>Marasmiineae</taxon>
        <taxon>Omphalotaceae</taxon>
        <taxon>Gymnopus</taxon>
    </lineage>
</organism>
<dbReference type="AlphaFoldDB" id="A0A6A4I9D1"/>
<sequence>MVLFLALIISFLSLQAVRSAGNIACADSGLDWYTNAVGETPCQTYEQLRQICNPKFAVGVMNSSLPPDVCDDPESSCCCNSVAFGLSMLCLNCQKGTEPTGVSVDATPGTYGKYLGGIKTNGSCTPVVNQTLPTNVQTSICDTRLKILDPLYARLYWSDGSWFYGYSSNLLISNISATDGNDFTRCASTTINVTFSAALPSSSTVFPSSLPSTSASSNASVISIYQSLSRRDSRHCRRCYTSNYRSGTSTVVFVSEVEDKSG</sequence>
<evidence type="ECO:0000256" key="1">
    <source>
        <dbReference type="SAM" id="SignalP"/>
    </source>
</evidence>
<evidence type="ECO:0000313" key="2">
    <source>
        <dbReference type="EMBL" id="KAE9407226.1"/>
    </source>
</evidence>
<feature type="signal peptide" evidence="1">
    <location>
        <begin position="1"/>
        <end position="19"/>
    </location>
</feature>
<keyword evidence="1" id="KW-0732">Signal</keyword>
<dbReference type="OrthoDB" id="2757214at2759"/>
<accession>A0A6A4I9D1</accession>
<reference evidence="2" key="1">
    <citation type="journal article" date="2019" name="Environ. Microbiol.">
        <title>Fungal ecological strategies reflected in gene transcription - a case study of two litter decomposers.</title>
        <authorList>
            <person name="Barbi F."/>
            <person name="Kohler A."/>
            <person name="Barry K."/>
            <person name="Baskaran P."/>
            <person name="Daum C."/>
            <person name="Fauchery L."/>
            <person name="Ihrmark K."/>
            <person name="Kuo A."/>
            <person name="LaButti K."/>
            <person name="Lipzen A."/>
            <person name="Morin E."/>
            <person name="Grigoriev I.V."/>
            <person name="Henrissat B."/>
            <person name="Lindahl B."/>
            <person name="Martin F."/>
        </authorList>
    </citation>
    <scope>NUCLEOTIDE SEQUENCE</scope>
    <source>
        <strain evidence="2">JB14</strain>
    </source>
</reference>
<dbReference type="EMBL" id="ML769397">
    <property type="protein sequence ID" value="KAE9407226.1"/>
    <property type="molecule type" value="Genomic_DNA"/>
</dbReference>
<proteinExistence type="predicted"/>
<protein>
    <submittedName>
        <fullName evidence="2">Uncharacterized protein</fullName>
    </submittedName>
</protein>